<proteinExistence type="predicted"/>
<evidence type="ECO:0008006" key="3">
    <source>
        <dbReference type="Google" id="ProtNLM"/>
    </source>
</evidence>
<dbReference type="PANTHER" id="PTHR41368">
    <property type="entry name" value="PROTEIN YGHO"/>
    <property type="match status" value="1"/>
</dbReference>
<name>A0A2J7TFX8_METSI</name>
<dbReference type="Gene3D" id="3.40.630.30">
    <property type="match status" value="1"/>
</dbReference>
<dbReference type="InterPro" id="IPR039968">
    <property type="entry name" value="BcerS-like"/>
</dbReference>
<dbReference type="Proteomes" id="UP000236286">
    <property type="component" value="Unassembled WGS sequence"/>
</dbReference>
<evidence type="ECO:0000313" key="2">
    <source>
        <dbReference type="Proteomes" id="UP000236286"/>
    </source>
</evidence>
<dbReference type="RefSeq" id="WP_102843993.1">
    <property type="nucleotide sequence ID" value="NZ_PDZR01000013.1"/>
</dbReference>
<organism evidence="1 2">
    <name type="scientific">Methylocella silvestris</name>
    <dbReference type="NCBI Taxonomy" id="199596"/>
    <lineage>
        <taxon>Bacteria</taxon>
        <taxon>Pseudomonadati</taxon>
        <taxon>Pseudomonadota</taxon>
        <taxon>Alphaproteobacteria</taxon>
        <taxon>Hyphomicrobiales</taxon>
        <taxon>Beijerinckiaceae</taxon>
        <taxon>Methylocella</taxon>
    </lineage>
</organism>
<evidence type="ECO:0000313" key="1">
    <source>
        <dbReference type="EMBL" id="PNG25643.1"/>
    </source>
</evidence>
<dbReference type="SUPFAM" id="SSF55729">
    <property type="entry name" value="Acyl-CoA N-acyltransferases (Nat)"/>
    <property type="match status" value="1"/>
</dbReference>
<dbReference type="OrthoDB" id="9806005at2"/>
<dbReference type="AlphaFoldDB" id="A0A2J7TFX8"/>
<accession>A0A2J7TFX8</accession>
<dbReference type="PANTHER" id="PTHR41368:SF1">
    <property type="entry name" value="PROTEIN YGHO"/>
    <property type="match status" value="1"/>
</dbReference>
<dbReference type="InterPro" id="IPR016181">
    <property type="entry name" value="Acyl_CoA_acyltransferase"/>
</dbReference>
<dbReference type="EMBL" id="PDZR01000013">
    <property type="protein sequence ID" value="PNG25643.1"/>
    <property type="molecule type" value="Genomic_DNA"/>
</dbReference>
<gene>
    <name evidence="1" type="ORF">CR492_11995</name>
</gene>
<sequence length="379" mass="42470">MSRLEVREVGSAADIEAFIEAARRGQAGNPRWVEPVSDEMGWIFNPKTSPLMLENDIRAFVAFRDGAPVGRIAAIVNHAHLEKYHDGCGQFGLIEAIDDRAVFAALIARAGAFLRGHGLNRMRGPFSLSVNHETGLLVYGFDEPHVVRTNHAPAFYSAHLEALGLRKAMDLFAYVCTIAETDFPERVARLAARFPLAGEIKTYGLSLLRWSTQFPRVLDLYNDAWKNNWSSIPVSPPEARMIANLMLPVSKPSWIRMAQWQGEDIAVVSQIPDVNEALQGLNGKLLPFGWARMLGRIHGRGTRMTRLPMIGVASRWRGRRIGSMAVLLLLAQAIEQARRAKVEEMEISWMLETNHAILNLVASLPARHTRTFRVYEMEL</sequence>
<comment type="caution">
    <text evidence="1">The sequence shown here is derived from an EMBL/GenBank/DDBJ whole genome shotgun (WGS) entry which is preliminary data.</text>
</comment>
<reference evidence="1 2" key="1">
    <citation type="submission" date="2017-10" db="EMBL/GenBank/DDBJ databases">
        <title>Genome announcement of Methylocella silvestris TVC from permafrost.</title>
        <authorList>
            <person name="Wang J."/>
            <person name="Geng K."/>
            <person name="Ul-Haque F."/>
            <person name="Crombie A.T."/>
            <person name="Street L.E."/>
            <person name="Wookey P.A."/>
            <person name="Murrell J.C."/>
            <person name="Pratscher J."/>
        </authorList>
    </citation>
    <scope>NUCLEOTIDE SEQUENCE [LARGE SCALE GENOMIC DNA]</scope>
    <source>
        <strain evidence="1 2">TVC</strain>
    </source>
</reference>
<protein>
    <recommendedName>
        <fullName evidence="3">N-acetyltransferase</fullName>
    </recommendedName>
</protein>